<dbReference type="Gene3D" id="3.30.450.20">
    <property type="entry name" value="PAS domain"/>
    <property type="match status" value="1"/>
</dbReference>
<feature type="domain" description="Methyl-accepting transducer" evidence="6">
    <location>
        <begin position="250"/>
        <end position="486"/>
    </location>
</feature>
<dbReference type="CDD" id="cd11386">
    <property type="entry name" value="MCP_signal"/>
    <property type="match status" value="1"/>
</dbReference>
<gene>
    <name evidence="8" type="ORF">RM552_03800</name>
</gene>
<dbReference type="InterPro" id="IPR000014">
    <property type="entry name" value="PAS"/>
</dbReference>
<dbReference type="Proteomes" id="UP001253545">
    <property type="component" value="Unassembled WGS sequence"/>
</dbReference>
<evidence type="ECO:0000256" key="5">
    <source>
        <dbReference type="SAM" id="Phobius"/>
    </source>
</evidence>
<feature type="transmembrane region" description="Helical" evidence="5">
    <location>
        <begin position="149"/>
        <end position="170"/>
    </location>
</feature>
<evidence type="ECO:0000256" key="4">
    <source>
        <dbReference type="PROSITE-ProRule" id="PRU00284"/>
    </source>
</evidence>
<comment type="similarity">
    <text evidence="3">Belongs to the methyl-accepting chemotaxis (MCP) protein family.</text>
</comment>
<reference evidence="8 9" key="1">
    <citation type="submission" date="2023-09" db="EMBL/GenBank/DDBJ databases">
        <authorList>
            <person name="Rey-Velasco X."/>
        </authorList>
    </citation>
    <scope>NUCLEOTIDE SEQUENCE [LARGE SCALE GENOMIC DNA]</scope>
    <source>
        <strain evidence="8 9">P117</strain>
    </source>
</reference>
<dbReference type="SUPFAM" id="SSF58104">
    <property type="entry name" value="Methyl-accepting chemotaxis protein (MCP) signaling domain"/>
    <property type="match status" value="1"/>
</dbReference>
<keyword evidence="2 4" id="KW-0807">Transducer</keyword>
<dbReference type="SUPFAM" id="SSF55785">
    <property type="entry name" value="PYP-like sensor domain (PAS domain)"/>
    <property type="match status" value="1"/>
</dbReference>
<comment type="caution">
    <text evidence="8">The sequence shown here is derived from an EMBL/GenBank/DDBJ whole genome shotgun (WGS) entry which is preliminary data.</text>
</comment>
<evidence type="ECO:0000313" key="9">
    <source>
        <dbReference type="Proteomes" id="UP001253545"/>
    </source>
</evidence>
<evidence type="ECO:0000256" key="1">
    <source>
        <dbReference type="ARBA" id="ARBA00004370"/>
    </source>
</evidence>
<evidence type="ECO:0000256" key="3">
    <source>
        <dbReference type="ARBA" id="ARBA00029447"/>
    </source>
</evidence>
<dbReference type="InterPro" id="IPR004090">
    <property type="entry name" value="Chemotax_Me-accpt_rcpt"/>
</dbReference>
<evidence type="ECO:0000256" key="2">
    <source>
        <dbReference type="ARBA" id="ARBA00023224"/>
    </source>
</evidence>
<name>A0ABU2ZNP3_9ALTE</name>
<dbReference type="PANTHER" id="PTHR32089:SF74">
    <property type="entry name" value="METHYL-ACCEPTING CHEMOTAXIS PROTEIN AER"/>
    <property type="match status" value="1"/>
</dbReference>
<dbReference type="PRINTS" id="PR00260">
    <property type="entry name" value="CHEMTRNSDUCR"/>
</dbReference>
<keyword evidence="9" id="KW-1185">Reference proteome</keyword>
<dbReference type="InterPro" id="IPR013655">
    <property type="entry name" value="PAS_fold_3"/>
</dbReference>
<feature type="transmembrane region" description="Helical" evidence="5">
    <location>
        <begin position="176"/>
        <end position="194"/>
    </location>
</feature>
<dbReference type="EMBL" id="JAVRHX010000001">
    <property type="protein sequence ID" value="MDT0593964.1"/>
    <property type="molecule type" value="Genomic_DNA"/>
</dbReference>
<comment type="subcellular location">
    <subcellularLocation>
        <location evidence="1">Membrane</location>
    </subcellularLocation>
</comment>
<protein>
    <submittedName>
        <fullName evidence="8">Methyl-accepting chemotaxis protein</fullName>
    </submittedName>
</protein>
<dbReference type="Gene3D" id="1.10.287.950">
    <property type="entry name" value="Methyl-accepting chemotaxis protein"/>
    <property type="match status" value="1"/>
</dbReference>
<feature type="domain" description="PAS" evidence="7">
    <location>
        <begin position="25"/>
        <end position="76"/>
    </location>
</feature>
<dbReference type="PROSITE" id="PS50111">
    <property type="entry name" value="CHEMOTAXIS_TRANSDUC_2"/>
    <property type="match status" value="1"/>
</dbReference>
<dbReference type="Pfam" id="PF08447">
    <property type="entry name" value="PAS_3"/>
    <property type="match status" value="1"/>
</dbReference>
<dbReference type="InterPro" id="IPR035965">
    <property type="entry name" value="PAS-like_dom_sf"/>
</dbReference>
<organism evidence="8 9">
    <name type="scientific">Glaciecola petra</name>
    <dbReference type="NCBI Taxonomy" id="3075602"/>
    <lineage>
        <taxon>Bacteria</taxon>
        <taxon>Pseudomonadati</taxon>
        <taxon>Pseudomonadota</taxon>
        <taxon>Gammaproteobacteria</taxon>
        <taxon>Alteromonadales</taxon>
        <taxon>Alteromonadaceae</taxon>
        <taxon>Glaciecola</taxon>
    </lineage>
</organism>
<dbReference type="CDD" id="cd00130">
    <property type="entry name" value="PAS"/>
    <property type="match status" value="1"/>
</dbReference>
<evidence type="ECO:0000313" key="8">
    <source>
        <dbReference type="EMBL" id="MDT0593964.1"/>
    </source>
</evidence>
<keyword evidence="5" id="KW-0472">Membrane</keyword>
<dbReference type="PANTHER" id="PTHR32089">
    <property type="entry name" value="METHYL-ACCEPTING CHEMOTAXIS PROTEIN MCPB"/>
    <property type="match status" value="1"/>
</dbReference>
<accession>A0ABU2ZNP3</accession>
<sequence length="522" mass="56937">MRRNKEVTGNEYSFSDQQRLISSTDSRGVIQHCNKAFQEVSGFDYDELIGKNHNIVRHPDMPQEVFKEMWATLQSGNSWMGLVKNRRKNGDHYWVSAFVTPVFEDGKISGYESVRVNATMQEKQLAEECYRRIRESKSPTTLARRFKTLGAALVPYSSLACIAGLVSGIWSGNLLLGLVSACFVLGTGSFALVLRNKEFNSILASASNSYHNQIVAQTYFADTGRIAEIKLALKVEAARGQTAITRISDNIEPLEQIALEQSESANSTNLSVTHQEQATQQIASAITEMSQAITEVASRVDSSKALVNDANGQISVGLDGAIEATETITSLRDSVSSIAGSVKALSDSTNEISNVTSTITSIAEQTNLLALNAAIEAARAGEQGRGFAVVADEVRSLATRTRESTEEIHAIITTLVERSSQAVNASEAGVESATAGIEKVQKTQQHFNDINQMMDSVADMTIEMASATEEQSNVSAHIDEQISHIAESALQTKQNSESTKLTSDKLKETIEQQRSLVMRFHR</sequence>
<evidence type="ECO:0000259" key="6">
    <source>
        <dbReference type="PROSITE" id="PS50111"/>
    </source>
</evidence>
<dbReference type="InterPro" id="IPR004089">
    <property type="entry name" value="MCPsignal_dom"/>
</dbReference>
<dbReference type="SMART" id="SM00283">
    <property type="entry name" value="MA"/>
    <property type="match status" value="1"/>
</dbReference>
<proteinExistence type="inferred from homology"/>
<keyword evidence="5" id="KW-0812">Transmembrane</keyword>
<dbReference type="PROSITE" id="PS50112">
    <property type="entry name" value="PAS"/>
    <property type="match status" value="1"/>
</dbReference>
<dbReference type="NCBIfam" id="TIGR00229">
    <property type="entry name" value="sensory_box"/>
    <property type="match status" value="1"/>
</dbReference>
<dbReference type="Pfam" id="PF00015">
    <property type="entry name" value="MCPsignal"/>
    <property type="match status" value="1"/>
</dbReference>
<dbReference type="RefSeq" id="WP_311367458.1">
    <property type="nucleotide sequence ID" value="NZ_JAVRHX010000001.1"/>
</dbReference>
<evidence type="ECO:0000259" key="7">
    <source>
        <dbReference type="PROSITE" id="PS50112"/>
    </source>
</evidence>
<keyword evidence="5" id="KW-1133">Transmembrane helix</keyword>